<name>A0A6V8MFI6_9BACT</name>
<organism evidence="1 2">
    <name type="scientific">Geomonas silvestris</name>
    <dbReference type="NCBI Taxonomy" id="2740184"/>
    <lineage>
        <taxon>Bacteria</taxon>
        <taxon>Pseudomonadati</taxon>
        <taxon>Thermodesulfobacteriota</taxon>
        <taxon>Desulfuromonadia</taxon>
        <taxon>Geobacterales</taxon>
        <taxon>Geobacteraceae</taxon>
        <taxon>Geomonas</taxon>
    </lineage>
</organism>
<accession>A0A6V8MFI6</accession>
<proteinExistence type="predicted"/>
<comment type="caution">
    <text evidence="1">The sequence shown here is derived from an EMBL/GenBank/DDBJ whole genome shotgun (WGS) entry which is preliminary data.</text>
</comment>
<evidence type="ECO:0000313" key="2">
    <source>
        <dbReference type="Proteomes" id="UP000556026"/>
    </source>
</evidence>
<reference evidence="2" key="1">
    <citation type="submission" date="2020-06" db="EMBL/GenBank/DDBJ databases">
        <title>Draft genomic sequence of Geomonas sp. Red330.</title>
        <authorList>
            <person name="Itoh H."/>
            <person name="Zhenxing X."/>
            <person name="Ushijima N."/>
            <person name="Masuda Y."/>
            <person name="Shiratori Y."/>
            <person name="Senoo K."/>
        </authorList>
    </citation>
    <scope>NUCLEOTIDE SEQUENCE [LARGE SCALE GENOMIC DNA]</scope>
    <source>
        <strain evidence="2">Red330</strain>
    </source>
</reference>
<gene>
    <name evidence="1" type="ORF">GMST_10810</name>
</gene>
<keyword evidence="2" id="KW-1185">Reference proteome</keyword>
<protein>
    <submittedName>
        <fullName evidence="1">Uncharacterized protein</fullName>
    </submittedName>
</protein>
<dbReference type="AlphaFoldDB" id="A0A6V8MFI6"/>
<sequence length="57" mass="6511">MIDGKKVSAHIHEHWMEGVVESEAYRMTSYQVAVDNGIPKETAARLYLLPGDKEYVF</sequence>
<evidence type="ECO:0000313" key="1">
    <source>
        <dbReference type="EMBL" id="GFO58756.1"/>
    </source>
</evidence>
<dbReference type="EMBL" id="BLXX01000002">
    <property type="protein sequence ID" value="GFO58756.1"/>
    <property type="molecule type" value="Genomic_DNA"/>
</dbReference>
<dbReference type="Proteomes" id="UP000556026">
    <property type="component" value="Unassembled WGS sequence"/>
</dbReference>